<dbReference type="EMBL" id="JBHSBB010000051">
    <property type="protein sequence ID" value="MFC4036580.1"/>
    <property type="molecule type" value="Genomic_DNA"/>
</dbReference>
<proteinExistence type="predicted"/>
<evidence type="ECO:0000313" key="4">
    <source>
        <dbReference type="Proteomes" id="UP001595765"/>
    </source>
</evidence>
<comment type="caution">
    <text evidence="3">The sequence shown here is derived from an EMBL/GenBank/DDBJ whole genome shotgun (WGS) entry which is preliminary data.</text>
</comment>
<feature type="region of interest" description="Disordered" evidence="1">
    <location>
        <begin position="190"/>
        <end position="274"/>
    </location>
</feature>
<keyword evidence="2" id="KW-1133">Transmembrane helix</keyword>
<keyword evidence="4" id="KW-1185">Reference proteome</keyword>
<feature type="compositionally biased region" description="Basic and acidic residues" evidence="1">
    <location>
        <begin position="264"/>
        <end position="274"/>
    </location>
</feature>
<keyword evidence="2" id="KW-0812">Transmembrane</keyword>
<evidence type="ECO:0000313" key="3">
    <source>
        <dbReference type="EMBL" id="MFC4036580.1"/>
    </source>
</evidence>
<protein>
    <recommendedName>
        <fullName evidence="5">Secreted protein</fullName>
    </recommendedName>
</protein>
<dbReference type="Proteomes" id="UP001595765">
    <property type="component" value="Unassembled WGS sequence"/>
</dbReference>
<accession>A0ABV8I0F2</accession>
<reference evidence="4" key="1">
    <citation type="journal article" date="2019" name="Int. J. Syst. Evol. Microbiol.">
        <title>The Global Catalogue of Microorganisms (GCM) 10K type strain sequencing project: providing services to taxonomists for standard genome sequencing and annotation.</title>
        <authorList>
            <consortium name="The Broad Institute Genomics Platform"/>
            <consortium name="The Broad Institute Genome Sequencing Center for Infectious Disease"/>
            <person name="Wu L."/>
            <person name="Ma J."/>
        </authorList>
    </citation>
    <scope>NUCLEOTIDE SEQUENCE [LARGE SCALE GENOMIC DNA]</scope>
    <source>
        <strain evidence="4">CGMCC 4.7237</strain>
    </source>
</reference>
<gene>
    <name evidence="3" type="ORF">ACFO3J_34845</name>
</gene>
<dbReference type="RefSeq" id="WP_386438523.1">
    <property type="nucleotide sequence ID" value="NZ_JBHSBB010000051.1"/>
</dbReference>
<feature type="transmembrane region" description="Helical" evidence="2">
    <location>
        <begin position="6"/>
        <end position="28"/>
    </location>
</feature>
<feature type="compositionally biased region" description="Acidic residues" evidence="1">
    <location>
        <begin position="234"/>
        <end position="243"/>
    </location>
</feature>
<evidence type="ECO:0008006" key="5">
    <source>
        <dbReference type="Google" id="ProtNLM"/>
    </source>
</evidence>
<keyword evidence="2" id="KW-0472">Membrane</keyword>
<sequence length="274" mass="28779">MSGAIIAVIVAVVVVIAIVAAMTMMRGGGASGVGLKRRFGPEYERTLAQHDGDDKATRQELSERVKRYGGMERQPVSAQQREAYGERWAEIQTRFVDDPGTALTEADRLIAEVAAQRGYPAADSPEHFDALSVHHPHQLQGYRQARALTERAGTDGGATGGASGSKGTEDMRQALVSARALFDDMLRDAGTTSRKQVDGPAAETPVGTTATDPAGAVPAPASEPVTADGRGDADPADPDAADDGQEHHRPLADRFAGLTGGTRRGRDAGTDDHS</sequence>
<evidence type="ECO:0000256" key="2">
    <source>
        <dbReference type="SAM" id="Phobius"/>
    </source>
</evidence>
<evidence type="ECO:0000256" key="1">
    <source>
        <dbReference type="SAM" id="MobiDB-lite"/>
    </source>
</evidence>
<name>A0ABV8I0F2_9ACTN</name>
<organism evidence="3 4">
    <name type="scientific">Streptomyces polygonati</name>
    <dbReference type="NCBI Taxonomy" id="1617087"/>
    <lineage>
        <taxon>Bacteria</taxon>
        <taxon>Bacillati</taxon>
        <taxon>Actinomycetota</taxon>
        <taxon>Actinomycetes</taxon>
        <taxon>Kitasatosporales</taxon>
        <taxon>Streptomycetaceae</taxon>
        <taxon>Streptomyces</taxon>
    </lineage>
</organism>